<dbReference type="Proteomes" id="UP001054252">
    <property type="component" value="Unassembled WGS sequence"/>
</dbReference>
<dbReference type="CDD" id="cd13875">
    <property type="entry name" value="CuRO_2_LCC_plant"/>
    <property type="match status" value="1"/>
</dbReference>
<comment type="catalytic activity">
    <reaction evidence="1 13">
        <text>4 hydroquinone + O2 = 4 benzosemiquinone + 2 H2O</text>
        <dbReference type="Rhea" id="RHEA:11276"/>
        <dbReference type="ChEBI" id="CHEBI:15377"/>
        <dbReference type="ChEBI" id="CHEBI:15379"/>
        <dbReference type="ChEBI" id="CHEBI:17594"/>
        <dbReference type="ChEBI" id="CHEBI:17977"/>
        <dbReference type="EC" id="1.10.3.2"/>
    </reaction>
</comment>
<evidence type="ECO:0000256" key="10">
    <source>
        <dbReference type="ARBA" id="ARBA00023008"/>
    </source>
</evidence>
<feature type="domain" description="Plastocyanin-like" evidence="15">
    <location>
        <begin position="433"/>
        <end position="545"/>
    </location>
</feature>
<evidence type="ECO:0000256" key="3">
    <source>
        <dbReference type="ARBA" id="ARBA00010609"/>
    </source>
</evidence>
<dbReference type="FunFam" id="2.60.40.420:FF:000049">
    <property type="entry name" value="Laccase"/>
    <property type="match status" value="1"/>
</dbReference>
<comment type="caution">
    <text evidence="17">The sequence shown here is derived from an EMBL/GenBank/DDBJ whole genome shotgun (WGS) entry which is preliminary data.</text>
</comment>
<evidence type="ECO:0000256" key="11">
    <source>
        <dbReference type="ARBA" id="ARBA00023180"/>
    </source>
</evidence>
<keyword evidence="5 13" id="KW-0052">Apoplast</keyword>
<evidence type="ECO:0000256" key="5">
    <source>
        <dbReference type="ARBA" id="ARBA00022523"/>
    </source>
</evidence>
<dbReference type="PROSITE" id="PS00079">
    <property type="entry name" value="MULTICOPPER_OXIDASE1"/>
    <property type="match status" value="1"/>
</dbReference>
<organism evidence="17 18">
    <name type="scientific">Rubroshorea leprosula</name>
    <dbReference type="NCBI Taxonomy" id="152421"/>
    <lineage>
        <taxon>Eukaryota</taxon>
        <taxon>Viridiplantae</taxon>
        <taxon>Streptophyta</taxon>
        <taxon>Embryophyta</taxon>
        <taxon>Tracheophyta</taxon>
        <taxon>Spermatophyta</taxon>
        <taxon>Magnoliopsida</taxon>
        <taxon>eudicotyledons</taxon>
        <taxon>Gunneridae</taxon>
        <taxon>Pentapetalae</taxon>
        <taxon>rosids</taxon>
        <taxon>malvids</taxon>
        <taxon>Malvales</taxon>
        <taxon>Dipterocarpaceae</taxon>
        <taxon>Rubroshorea</taxon>
    </lineage>
</organism>
<dbReference type="Pfam" id="PF07732">
    <property type="entry name" value="Cu-oxidase_3"/>
    <property type="match status" value="1"/>
</dbReference>
<evidence type="ECO:0000256" key="12">
    <source>
        <dbReference type="ARBA" id="ARBA00023185"/>
    </source>
</evidence>
<evidence type="ECO:0000313" key="18">
    <source>
        <dbReference type="Proteomes" id="UP001054252"/>
    </source>
</evidence>
<dbReference type="InterPro" id="IPR011706">
    <property type="entry name" value="Cu-oxidase_C"/>
</dbReference>
<dbReference type="GO" id="GO:0048046">
    <property type="term" value="C:apoplast"/>
    <property type="evidence" value="ECO:0007669"/>
    <property type="project" value="UniProtKB-SubCell"/>
</dbReference>
<dbReference type="CDD" id="cd13897">
    <property type="entry name" value="CuRO_3_LCC_plant"/>
    <property type="match status" value="1"/>
</dbReference>
<keyword evidence="12 13" id="KW-0439">Lignin degradation</keyword>
<keyword evidence="13" id="KW-0732">Signal</keyword>
<dbReference type="InterPro" id="IPR034285">
    <property type="entry name" value="CuRO_2_LCC"/>
</dbReference>
<evidence type="ECO:0000259" key="16">
    <source>
        <dbReference type="Pfam" id="PF07732"/>
    </source>
</evidence>
<evidence type="ECO:0000313" key="17">
    <source>
        <dbReference type="EMBL" id="GKV32409.1"/>
    </source>
</evidence>
<keyword evidence="9 13" id="KW-0560">Oxidoreductase</keyword>
<name>A0AAV5L634_9ROSI</name>
<dbReference type="CDD" id="cd13849">
    <property type="entry name" value="CuRO_1_LCC_plant"/>
    <property type="match status" value="1"/>
</dbReference>
<dbReference type="InterPro" id="IPR002355">
    <property type="entry name" value="Cu_oxidase_Cu_BS"/>
</dbReference>
<keyword evidence="18" id="KW-1185">Reference proteome</keyword>
<evidence type="ECO:0000256" key="13">
    <source>
        <dbReference type="RuleBase" id="RU361119"/>
    </source>
</evidence>
<evidence type="ECO:0000259" key="14">
    <source>
        <dbReference type="Pfam" id="PF00394"/>
    </source>
</evidence>
<dbReference type="EC" id="1.10.3.2" evidence="4 13"/>
<evidence type="ECO:0000256" key="8">
    <source>
        <dbReference type="ARBA" id="ARBA00022737"/>
    </source>
</evidence>
<evidence type="ECO:0000256" key="4">
    <source>
        <dbReference type="ARBA" id="ARBA00012297"/>
    </source>
</evidence>
<feature type="chain" id="PRO_5043110105" description="Laccase" evidence="13">
    <location>
        <begin position="25"/>
        <end position="589"/>
    </location>
</feature>
<dbReference type="Pfam" id="PF07731">
    <property type="entry name" value="Cu-oxidase_2"/>
    <property type="match status" value="1"/>
</dbReference>
<keyword evidence="7 13" id="KW-0479">Metal-binding</keyword>
<dbReference type="GO" id="GO:0005507">
    <property type="term" value="F:copper ion binding"/>
    <property type="evidence" value="ECO:0007669"/>
    <property type="project" value="InterPro"/>
</dbReference>
<dbReference type="Pfam" id="PF00394">
    <property type="entry name" value="Cu-oxidase"/>
    <property type="match status" value="1"/>
</dbReference>
<dbReference type="InterPro" id="IPR033138">
    <property type="entry name" value="Cu_oxidase_CS"/>
</dbReference>
<dbReference type="InterPro" id="IPR008972">
    <property type="entry name" value="Cupredoxin"/>
</dbReference>
<protein>
    <recommendedName>
        <fullName evidence="4 13">Laccase</fullName>
        <ecNumber evidence="4 13">1.10.3.2</ecNumber>
    </recommendedName>
    <alternativeName>
        <fullName evidence="13">Benzenediol:oxygen oxidoreductase</fullName>
    </alternativeName>
    <alternativeName>
        <fullName evidence="13">Diphenol oxidase</fullName>
    </alternativeName>
    <alternativeName>
        <fullName evidence="13">Urishiol oxidase</fullName>
    </alternativeName>
</protein>
<evidence type="ECO:0000256" key="2">
    <source>
        <dbReference type="ARBA" id="ARBA00004271"/>
    </source>
</evidence>
<reference evidence="17 18" key="1">
    <citation type="journal article" date="2021" name="Commun. Biol.">
        <title>The genome of Shorea leprosula (Dipterocarpaceae) highlights the ecological relevance of drought in aseasonal tropical rainforests.</title>
        <authorList>
            <person name="Ng K.K.S."/>
            <person name="Kobayashi M.J."/>
            <person name="Fawcett J.A."/>
            <person name="Hatakeyama M."/>
            <person name="Paape T."/>
            <person name="Ng C.H."/>
            <person name="Ang C.C."/>
            <person name="Tnah L.H."/>
            <person name="Lee C.T."/>
            <person name="Nishiyama T."/>
            <person name="Sese J."/>
            <person name="O'Brien M.J."/>
            <person name="Copetti D."/>
            <person name="Mohd Noor M.I."/>
            <person name="Ong R.C."/>
            <person name="Putra M."/>
            <person name="Sireger I.Z."/>
            <person name="Indrioko S."/>
            <person name="Kosugi Y."/>
            <person name="Izuno A."/>
            <person name="Isagi Y."/>
            <person name="Lee S.L."/>
            <person name="Shimizu K.K."/>
        </authorList>
    </citation>
    <scope>NUCLEOTIDE SEQUENCE [LARGE SCALE GENOMIC DNA]</scope>
    <source>
        <strain evidence="17">214</strain>
    </source>
</reference>
<dbReference type="GO" id="GO:0052716">
    <property type="term" value="F:hydroquinone:oxygen oxidoreductase activity"/>
    <property type="evidence" value="ECO:0007669"/>
    <property type="project" value="UniProtKB-EC"/>
</dbReference>
<dbReference type="NCBIfam" id="TIGR03389">
    <property type="entry name" value="laccase"/>
    <property type="match status" value="1"/>
</dbReference>
<dbReference type="InterPro" id="IPR011707">
    <property type="entry name" value="Cu-oxidase-like_N"/>
</dbReference>
<comment type="subcellular location">
    <subcellularLocation>
        <location evidence="2 13">Secreted</location>
        <location evidence="2 13">Extracellular space</location>
        <location evidence="2 13">Apoplast</location>
    </subcellularLocation>
</comment>
<dbReference type="SUPFAM" id="SSF49503">
    <property type="entry name" value="Cupredoxins"/>
    <property type="match status" value="3"/>
</dbReference>
<dbReference type="GO" id="GO:0046274">
    <property type="term" value="P:lignin catabolic process"/>
    <property type="evidence" value="ECO:0007669"/>
    <property type="project" value="UniProtKB-KW"/>
</dbReference>
<comment type="similarity">
    <text evidence="3 13">Belongs to the multicopper oxidase family.</text>
</comment>
<dbReference type="InterPro" id="IPR017761">
    <property type="entry name" value="Laccase"/>
</dbReference>
<dbReference type="InterPro" id="IPR034289">
    <property type="entry name" value="CuRO_3_LCC"/>
</dbReference>
<dbReference type="Gene3D" id="2.60.40.420">
    <property type="entry name" value="Cupredoxins - blue copper proteins"/>
    <property type="match status" value="3"/>
</dbReference>
<dbReference type="PANTHER" id="PTHR11709">
    <property type="entry name" value="MULTI-COPPER OXIDASE"/>
    <property type="match status" value="1"/>
</dbReference>
<evidence type="ECO:0000256" key="1">
    <source>
        <dbReference type="ARBA" id="ARBA00000349"/>
    </source>
</evidence>
<keyword evidence="8 13" id="KW-0677">Repeat</keyword>
<gene>
    <name evidence="17" type="ORF">SLEP1_g41019</name>
</gene>
<proteinExistence type="inferred from homology"/>
<dbReference type="PROSITE" id="PS00080">
    <property type="entry name" value="MULTICOPPER_OXIDASE2"/>
    <property type="match status" value="1"/>
</dbReference>
<dbReference type="EMBL" id="BPVZ01000095">
    <property type="protein sequence ID" value="GKV32409.1"/>
    <property type="molecule type" value="Genomic_DNA"/>
</dbReference>
<comment type="function">
    <text evidence="13">Lignin degradation and detoxification of lignin-derived products.</text>
</comment>
<feature type="domain" description="Plastocyanin-like" evidence="14">
    <location>
        <begin position="156"/>
        <end position="307"/>
    </location>
</feature>
<comment type="cofactor">
    <cofactor evidence="13">
        <name>Cu cation</name>
        <dbReference type="ChEBI" id="CHEBI:23378"/>
    </cofactor>
    <text evidence="13">Binds 4 Cu cations per monomer.</text>
</comment>
<dbReference type="AlphaFoldDB" id="A0AAV5L634"/>
<evidence type="ECO:0000256" key="7">
    <source>
        <dbReference type="ARBA" id="ARBA00022723"/>
    </source>
</evidence>
<dbReference type="InterPro" id="IPR045087">
    <property type="entry name" value="Cu-oxidase_fam"/>
</dbReference>
<keyword evidence="6 13" id="KW-0964">Secreted</keyword>
<accession>A0AAV5L634</accession>
<evidence type="ECO:0000256" key="6">
    <source>
        <dbReference type="ARBA" id="ARBA00022525"/>
    </source>
</evidence>
<keyword evidence="11" id="KW-0325">Glycoprotein</keyword>
<dbReference type="InterPro" id="IPR034288">
    <property type="entry name" value="CuRO_1_LCC"/>
</dbReference>
<evidence type="ECO:0000256" key="9">
    <source>
        <dbReference type="ARBA" id="ARBA00023002"/>
    </source>
</evidence>
<feature type="signal peptide" evidence="13">
    <location>
        <begin position="1"/>
        <end position="24"/>
    </location>
</feature>
<feature type="domain" description="Plastocyanin-like" evidence="16">
    <location>
        <begin position="30"/>
        <end position="143"/>
    </location>
</feature>
<keyword evidence="10 13" id="KW-0186">Copper</keyword>
<evidence type="ECO:0000259" key="15">
    <source>
        <dbReference type="Pfam" id="PF07731"/>
    </source>
</evidence>
<dbReference type="PANTHER" id="PTHR11709:SF443">
    <property type="entry name" value="LACCASE-15"/>
    <property type="match status" value="1"/>
</dbReference>
<dbReference type="InterPro" id="IPR001117">
    <property type="entry name" value="Cu-oxidase_2nd"/>
</dbReference>
<sequence length="589" mass="66968">MKVPTYHLLGFFLFFFFYHRRAWAHYKFVVKEVPCTRLCSTKNILTVNGQFPGPTLYVHKGDTIIVDVYNRGKYNFTIHWHGVTQPRNPWTDGPEYITQCPIQPGAKFRQKIILTTEEGTLWWHAHSDWTRATVYGAMIIYPKWGTTYPFPKPDAEIPIILGDWWKQDIKEVLDELLLSGGEGNYSDAFTINGQPGDLYPCSKQDTFRLKVERGLTYLLRIINSAVQDMLFFAIADHNLTVVGSDASYLKPFKRSFIVISPGQTIDVLLEANQNPNHYYMAAKSYTVAAEGVFDNTTTTAIVEYSGNYTPSSPPLFPYLPYYNDTLASVNFTASLRSLADKEHPIDVPMEINTYLFYTLSMNTFPCPNNSCSGPNGTRLLASVNNISFVNPEIDILEAYYYCIPGVFGIRFPDFPPLFYNFTEEYYPLSYEIPTRGTEVKILDYNSTVELVFQGTSLLLGSDHPMHLHGFSFYVVGVGLGNFDNEKDPLTYNLVDPPLQNTIIVPVKGWLTIRFKANNPGVWYMHCHFDRHMVWGMDAVFIVKNGKSPEAKLPPPPNDMPPCYYKAVPITSKVANSLGPDICPIRMEIK</sequence>